<dbReference type="AlphaFoldDB" id="A0A979FUF7"/>
<feature type="compositionally biased region" description="Polar residues" evidence="1">
    <location>
        <begin position="1"/>
        <end position="21"/>
    </location>
</feature>
<dbReference type="KEGG" id="hazt:108680668"/>
<dbReference type="OrthoDB" id="6348587at2759"/>
<evidence type="ECO:0000256" key="1">
    <source>
        <dbReference type="SAM" id="MobiDB-lite"/>
    </source>
</evidence>
<feature type="compositionally biased region" description="Polar residues" evidence="1">
    <location>
        <begin position="34"/>
        <end position="43"/>
    </location>
</feature>
<feature type="compositionally biased region" description="Low complexity" evidence="1">
    <location>
        <begin position="115"/>
        <end position="140"/>
    </location>
</feature>
<organism evidence="2 3">
    <name type="scientific">Hyalella azteca</name>
    <name type="common">Amphipod</name>
    <dbReference type="NCBI Taxonomy" id="294128"/>
    <lineage>
        <taxon>Eukaryota</taxon>
        <taxon>Metazoa</taxon>
        <taxon>Ecdysozoa</taxon>
        <taxon>Arthropoda</taxon>
        <taxon>Crustacea</taxon>
        <taxon>Multicrustacea</taxon>
        <taxon>Malacostraca</taxon>
        <taxon>Eumalacostraca</taxon>
        <taxon>Peracarida</taxon>
        <taxon>Amphipoda</taxon>
        <taxon>Senticaudata</taxon>
        <taxon>Talitrida</taxon>
        <taxon>Talitroidea</taxon>
        <taxon>Hyalellidae</taxon>
        <taxon>Hyalella</taxon>
    </lineage>
</organism>
<evidence type="ECO:0000313" key="3">
    <source>
        <dbReference type="RefSeq" id="XP_047740238.1"/>
    </source>
</evidence>
<accession>A0A979FUF7</accession>
<reference evidence="3" key="1">
    <citation type="submission" date="2025-08" db="UniProtKB">
        <authorList>
            <consortium name="RefSeq"/>
        </authorList>
    </citation>
    <scope>IDENTIFICATION</scope>
    <source>
        <tissue evidence="3">Whole organism</tissue>
    </source>
</reference>
<dbReference type="Proteomes" id="UP000694843">
    <property type="component" value="Unplaced"/>
</dbReference>
<keyword evidence="2" id="KW-1185">Reference proteome</keyword>
<name>A0A979FUF7_HYAAZ</name>
<proteinExistence type="predicted"/>
<protein>
    <submittedName>
        <fullName evidence="3">Splicing factor, proline- and glutamine-rich-like</fullName>
    </submittedName>
</protein>
<gene>
    <name evidence="3" type="primary">LOC108680668</name>
</gene>
<evidence type="ECO:0000313" key="2">
    <source>
        <dbReference type="Proteomes" id="UP000694843"/>
    </source>
</evidence>
<sequence>MITPSPSVGRQQPLVTSSRGSSGPPAAVILTPNHDYNPTQSPTWLLLRETENPPTLEELQTPDMNPHDPIYSEVYSAPRAPTSGAKPIRPGFKGGSPVGGSSMLSPGPQMGSRMSAPQSGSGTPPPQGALTPVAAAALAEPAPPNSRGRSPRDEHFPLYETNSIGGRRRIAQSSSFNKLMFNMLGE</sequence>
<dbReference type="RefSeq" id="XP_047740238.1">
    <property type="nucleotide sequence ID" value="XM_047884282.1"/>
</dbReference>
<feature type="region of interest" description="Disordered" evidence="1">
    <location>
        <begin position="1"/>
        <end position="163"/>
    </location>
</feature>
<dbReference type="GeneID" id="108680668"/>